<evidence type="ECO:0000313" key="2">
    <source>
        <dbReference type="EMBL" id="KIK93784.1"/>
    </source>
</evidence>
<dbReference type="HOGENOM" id="CLU_010457_2_0_1"/>
<organism evidence="2 3">
    <name type="scientific">Paxillus rubicundulus Ve08.2h10</name>
    <dbReference type="NCBI Taxonomy" id="930991"/>
    <lineage>
        <taxon>Eukaryota</taxon>
        <taxon>Fungi</taxon>
        <taxon>Dikarya</taxon>
        <taxon>Basidiomycota</taxon>
        <taxon>Agaricomycotina</taxon>
        <taxon>Agaricomycetes</taxon>
        <taxon>Agaricomycetidae</taxon>
        <taxon>Boletales</taxon>
        <taxon>Paxilineae</taxon>
        <taxon>Paxillaceae</taxon>
        <taxon>Paxillus</taxon>
    </lineage>
</organism>
<dbReference type="Pfam" id="PF13598">
    <property type="entry name" value="DUF4139"/>
    <property type="match status" value="1"/>
</dbReference>
<dbReference type="InParanoid" id="A0A0D0E122"/>
<dbReference type="Proteomes" id="UP000054538">
    <property type="component" value="Unassembled WGS sequence"/>
</dbReference>
<dbReference type="STRING" id="930991.A0A0D0E122"/>
<dbReference type="PANTHER" id="PTHR31005">
    <property type="entry name" value="DUF4139 DOMAIN-CONTAINING PROTEIN"/>
    <property type="match status" value="1"/>
</dbReference>
<evidence type="ECO:0000313" key="3">
    <source>
        <dbReference type="Proteomes" id="UP000054538"/>
    </source>
</evidence>
<feature type="domain" description="DUF4139" evidence="1">
    <location>
        <begin position="201"/>
        <end position="597"/>
    </location>
</feature>
<dbReference type="InterPro" id="IPR011935">
    <property type="entry name" value="CHP02231"/>
</dbReference>
<protein>
    <recommendedName>
        <fullName evidence="1">DUF4139 domain-containing protein</fullName>
    </recommendedName>
</protein>
<keyword evidence="3" id="KW-1185">Reference proteome</keyword>
<proteinExistence type="predicted"/>
<reference evidence="2 3" key="1">
    <citation type="submission" date="2014-04" db="EMBL/GenBank/DDBJ databases">
        <authorList>
            <consortium name="DOE Joint Genome Institute"/>
            <person name="Kuo A."/>
            <person name="Kohler A."/>
            <person name="Jargeat P."/>
            <person name="Nagy L.G."/>
            <person name="Floudas D."/>
            <person name="Copeland A."/>
            <person name="Barry K.W."/>
            <person name="Cichocki N."/>
            <person name="Veneault-Fourrey C."/>
            <person name="LaButti K."/>
            <person name="Lindquist E.A."/>
            <person name="Lipzen A."/>
            <person name="Lundell T."/>
            <person name="Morin E."/>
            <person name="Murat C."/>
            <person name="Sun H."/>
            <person name="Tunlid A."/>
            <person name="Henrissat B."/>
            <person name="Grigoriev I.V."/>
            <person name="Hibbett D.S."/>
            <person name="Martin F."/>
            <person name="Nordberg H.P."/>
            <person name="Cantor M.N."/>
            <person name="Hua S.X."/>
        </authorList>
    </citation>
    <scope>NUCLEOTIDE SEQUENCE [LARGE SCALE GENOMIC DNA]</scope>
    <source>
        <strain evidence="2 3">Ve08.2h10</strain>
    </source>
</reference>
<dbReference type="AlphaFoldDB" id="A0A0D0E122"/>
<dbReference type="EMBL" id="KN825156">
    <property type="protein sequence ID" value="KIK93784.1"/>
    <property type="molecule type" value="Genomic_DNA"/>
</dbReference>
<accession>A0A0D0E122</accession>
<dbReference type="PANTHER" id="PTHR31005:SF8">
    <property type="entry name" value="DUF4139 DOMAIN-CONTAINING PROTEIN"/>
    <property type="match status" value="1"/>
</dbReference>
<reference evidence="3" key="2">
    <citation type="submission" date="2015-01" db="EMBL/GenBank/DDBJ databases">
        <title>Evolutionary Origins and Diversification of the Mycorrhizal Mutualists.</title>
        <authorList>
            <consortium name="DOE Joint Genome Institute"/>
            <consortium name="Mycorrhizal Genomics Consortium"/>
            <person name="Kohler A."/>
            <person name="Kuo A."/>
            <person name="Nagy L.G."/>
            <person name="Floudas D."/>
            <person name="Copeland A."/>
            <person name="Barry K.W."/>
            <person name="Cichocki N."/>
            <person name="Veneault-Fourrey C."/>
            <person name="LaButti K."/>
            <person name="Lindquist E.A."/>
            <person name="Lipzen A."/>
            <person name="Lundell T."/>
            <person name="Morin E."/>
            <person name="Murat C."/>
            <person name="Riley R."/>
            <person name="Ohm R."/>
            <person name="Sun H."/>
            <person name="Tunlid A."/>
            <person name="Henrissat B."/>
            <person name="Grigoriev I.V."/>
            <person name="Hibbett D.S."/>
            <person name="Martin F."/>
        </authorList>
    </citation>
    <scope>NUCLEOTIDE SEQUENCE [LARGE SCALE GENOMIC DNA]</scope>
    <source>
        <strain evidence="3">Ve08.2h10</strain>
    </source>
</reference>
<sequence length="619" mass="67369">MTVLQANESPIKSVKLFRLGGAEITRTFPLTFLRSQDEPQIIEIINLPASLHALSASVNSTAGTVTILDYHSTQVAHSEPATLTSSTLLGLETDCLRLEDERRLRQESFAFLSTYMDSLAQCKSKVTPEAAQMVTFFDDFVEIGIARSALIAELDKKIAEVKLNIEKETKHIQKRRKDLPVKSVVVLSCSNGVGVEGAELVVTYMVNKVSWVPVYDLRVATVGNLPPSTTTLDFRCEVTQATGENWDNVKLMLTTASQGSQLVQLPEPKKIDIGLVFPSLSFPAIGPGSHPIQPFPFQSDGVFRNDKRSFLSSHEYRHTTLFGGSNIAPAGLASALPTPPRGENRERVQLAQEIRGQEQDNVVPVPPPPQQSVQVPSASQPVAQFMSRANKDPITHIANGCIFVPSDGSAHHVLVASLSLEAQFIRVAVPSIDARVYYTCEVKNINDYVLLPGTVKSYLDDKHVSSVEIQNTDAPQMLECSLGVDGAITTINNRSPDSLPSFGAFSDKVTTTYTSATFVNNKHSDTICGVVIRSSLPLPADPRVTVVLKEPAGLTDIETGLVNVREGCQARWSTTGGRKGKQGGLFEWVCDLKPGTDVLKAVWEVCAPQGLSLVEQMHR</sequence>
<dbReference type="InterPro" id="IPR037291">
    <property type="entry name" value="DUF4139"/>
</dbReference>
<dbReference type="OrthoDB" id="10068793at2759"/>
<evidence type="ECO:0000259" key="1">
    <source>
        <dbReference type="Pfam" id="PF13598"/>
    </source>
</evidence>
<gene>
    <name evidence="2" type="ORF">PAXRUDRAFT_828630</name>
</gene>
<name>A0A0D0E122_9AGAM</name>